<dbReference type="PANTHER" id="PTHR42743">
    <property type="entry name" value="AMINO-ACID AMINOTRANSFERASE"/>
    <property type="match status" value="1"/>
</dbReference>
<comment type="catalytic activity">
    <reaction evidence="13">
        <text>L-leucine + 2-oxoglutarate = 4-methyl-2-oxopentanoate + L-glutamate</text>
        <dbReference type="Rhea" id="RHEA:18321"/>
        <dbReference type="ChEBI" id="CHEBI:16810"/>
        <dbReference type="ChEBI" id="CHEBI:17865"/>
        <dbReference type="ChEBI" id="CHEBI:29985"/>
        <dbReference type="ChEBI" id="CHEBI:57427"/>
        <dbReference type="EC" id="2.6.1.42"/>
    </reaction>
</comment>
<evidence type="ECO:0000256" key="13">
    <source>
        <dbReference type="ARBA" id="ARBA00049229"/>
    </source>
</evidence>
<dbReference type="PANTHER" id="PTHR42743:SF10">
    <property type="entry name" value="D-ALANINE AMINOTRANSFERASE"/>
    <property type="match status" value="1"/>
</dbReference>
<evidence type="ECO:0000256" key="3">
    <source>
        <dbReference type="ARBA" id="ARBA00004824"/>
    </source>
</evidence>
<gene>
    <name evidence="14" type="ORF">Asru_0024_05</name>
</gene>
<dbReference type="EC" id="2.6.1.42" evidence="7"/>
<dbReference type="Gene3D" id="3.30.470.10">
    <property type="match status" value="1"/>
</dbReference>
<evidence type="ECO:0000256" key="1">
    <source>
        <dbReference type="ARBA" id="ARBA00001933"/>
    </source>
</evidence>
<dbReference type="OrthoDB" id="9805628at2"/>
<name>A0A0D6P2M9_9PROT</name>
<comment type="cofactor">
    <cofactor evidence="1">
        <name>pyridoxal 5'-phosphate</name>
        <dbReference type="ChEBI" id="CHEBI:597326"/>
    </cofactor>
</comment>
<comment type="similarity">
    <text evidence="6">Belongs to the class-IV pyridoxal-phosphate-dependent aminotransferase family.</text>
</comment>
<evidence type="ECO:0000256" key="10">
    <source>
        <dbReference type="ARBA" id="ARBA00023304"/>
    </source>
</evidence>
<reference evidence="14 15" key="1">
    <citation type="submission" date="2012-11" db="EMBL/GenBank/DDBJ databases">
        <title>Whole genome sequence of Acidisphaera rubrifaciens HS-AP3.</title>
        <authorList>
            <person name="Azuma Y."/>
            <person name="Higashiura N."/>
            <person name="Hirakawa H."/>
            <person name="Matsushita K."/>
        </authorList>
    </citation>
    <scope>NUCLEOTIDE SEQUENCE [LARGE SCALE GENOMIC DNA]</scope>
    <source>
        <strain evidence="14 15">HS-AP3</strain>
    </source>
</reference>
<proteinExistence type="inferred from homology"/>
<dbReference type="FunFam" id="3.20.10.10:FF:000002">
    <property type="entry name" value="D-alanine aminotransferase"/>
    <property type="match status" value="1"/>
</dbReference>
<keyword evidence="14" id="KW-0808">Transferase</keyword>
<dbReference type="InterPro" id="IPR043132">
    <property type="entry name" value="BCAT-like_C"/>
</dbReference>
<comment type="function">
    <text evidence="2">Acts on leucine, isoleucine and valine.</text>
</comment>
<evidence type="ECO:0000256" key="2">
    <source>
        <dbReference type="ARBA" id="ARBA00003109"/>
    </source>
</evidence>
<keyword evidence="15" id="KW-1185">Reference proteome</keyword>
<evidence type="ECO:0000256" key="7">
    <source>
        <dbReference type="ARBA" id="ARBA00013053"/>
    </source>
</evidence>
<dbReference type="GO" id="GO:0008652">
    <property type="term" value="P:amino acid biosynthetic process"/>
    <property type="evidence" value="ECO:0007669"/>
    <property type="project" value="UniProtKB-ARBA"/>
</dbReference>
<evidence type="ECO:0000256" key="12">
    <source>
        <dbReference type="ARBA" id="ARBA00048798"/>
    </source>
</evidence>
<comment type="pathway">
    <text evidence="4">Amino-acid biosynthesis; L-valine biosynthesis; L-valine from pyruvate: step 4/4.</text>
</comment>
<comment type="pathway">
    <text evidence="5">Amino-acid biosynthesis; L-leucine biosynthesis; L-leucine from 3-methyl-2-oxobutanoate: step 4/4.</text>
</comment>
<dbReference type="Pfam" id="PF01063">
    <property type="entry name" value="Aminotran_4"/>
    <property type="match status" value="1"/>
</dbReference>
<dbReference type="InterPro" id="IPR036038">
    <property type="entry name" value="Aminotransferase-like"/>
</dbReference>
<dbReference type="GO" id="GO:0004084">
    <property type="term" value="F:branched-chain-amino-acid transaminase activity"/>
    <property type="evidence" value="ECO:0007669"/>
    <property type="project" value="UniProtKB-EC"/>
</dbReference>
<dbReference type="GO" id="GO:0009082">
    <property type="term" value="P:branched-chain amino acid biosynthetic process"/>
    <property type="evidence" value="ECO:0007669"/>
    <property type="project" value="UniProtKB-KW"/>
</dbReference>
<dbReference type="EMBL" id="BANB01000024">
    <property type="protein sequence ID" value="GAN75922.1"/>
    <property type="molecule type" value="Genomic_DNA"/>
</dbReference>
<dbReference type="Proteomes" id="UP000032680">
    <property type="component" value="Unassembled WGS sequence"/>
</dbReference>
<dbReference type="InterPro" id="IPR050571">
    <property type="entry name" value="Class-IV_PLP-Dep_Aminotrnsfr"/>
</dbReference>
<keyword evidence="10" id="KW-0100">Branched-chain amino acid biosynthesis</keyword>
<comment type="caution">
    <text evidence="14">The sequence shown here is derived from an EMBL/GenBank/DDBJ whole genome shotgun (WGS) entry which is preliminary data.</text>
</comment>
<dbReference type="RefSeq" id="WP_048859671.1">
    <property type="nucleotide sequence ID" value="NZ_BANB01000024.1"/>
</dbReference>
<dbReference type="NCBIfam" id="NF005209">
    <property type="entry name" value="PRK06680.1"/>
    <property type="match status" value="1"/>
</dbReference>
<evidence type="ECO:0000256" key="4">
    <source>
        <dbReference type="ARBA" id="ARBA00004931"/>
    </source>
</evidence>
<sequence length="283" mass="30278">MSRIAYVKGRYVAQRHASVSIEDRGLQFADSVYEVVPLLHGRAVDEDGHLGRLDRSLAALGIALPLTRAALRCVLREVAARNRVVNGILYLQVTRGTARREHHFPAAIGDATLIVTARALPPPGDVAAAAVRAITRPDERWARCDIKSTGLLANVLARQAARSAGAYEAILIGRDGIVTEGAATTVWVVDRDGRLRTRHLDASVLAGCTRAMLVAVLARADIAFVEQGVTLDELRAAREVFLTSASSYVKPVIAIDGRPVGDGTPGPLTRQLHALLLREVGAA</sequence>
<dbReference type="Gene3D" id="3.20.10.10">
    <property type="entry name" value="D-amino Acid Aminotransferase, subunit A, domain 2"/>
    <property type="match status" value="1"/>
</dbReference>
<dbReference type="AlphaFoldDB" id="A0A0D6P2M9"/>
<dbReference type="GO" id="GO:0005829">
    <property type="term" value="C:cytosol"/>
    <property type="evidence" value="ECO:0007669"/>
    <property type="project" value="TreeGrafter"/>
</dbReference>
<evidence type="ECO:0000256" key="6">
    <source>
        <dbReference type="ARBA" id="ARBA00009320"/>
    </source>
</evidence>
<comment type="catalytic activity">
    <reaction evidence="12">
        <text>L-isoleucine + 2-oxoglutarate = (S)-3-methyl-2-oxopentanoate + L-glutamate</text>
        <dbReference type="Rhea" id="RHEA:24801"/>
        <dbReference type="ChEBI" id="CHEBI:16810"/>
        <dbReference type="ChEBI" id="CHEBI:29985"/>
        <dbReference type="ChEBI" id="CHEBI:35146"/>
        <dbReference type="ChEBI" id="CHEBI:58045"/>
        <dbReference type="EC" id="2.6.1.42"/>
    </reaction>
</comment>
<comment type="pathway">
    <text evidence="3">Amino-acid biosynthesis; L-isoleucine biosynthesis; L-isoleucine from 2-oxobutanoate: step 4/4.</text>
</comment>
<evidence type="ECO:0000256" key="5">
    <source>
        <dbReference type="ARBA" id="ARBA00005072"/>
    </source>
</evidence>
<organism evidence="14 15">
    <name type="scientific">Acidisphaera rubrifaciens HS-AP3</name>
    <dbReference type="NCBI Taxonomy" id="1231350"/>
    <lineage>
        <taxon>Bacteria</taxon>
        <taxon>Pseudomonadati</taxon>
        <taxon>Pseudomonadota</taxon>
        <taxon>Alphaproteobacteria</taxon>
        <taxon>Acetobacterales</taxon>
        <taxon>Acetobacteraceae</taxon>
        <taxon>Acidisphaera</taxon>
    </lineage>
</organism>
<keyword evidence="9" id="KW-0663">Pyridoxal phosphate</keyword>
<evidence type="ECO:0000256" key="9">
    <source>
        <dbReference type="ARBA" id="ARBA00022898"/>
    </source>
</evidence>
<evidence type="ECO:0000313" key="15">
    <source>
        <dbReference type="Proteomes" id="UP000032680"/>
    </source>
</evidence>
<evidence type="ECO:0000256" key="8">
    <source>
        <dbReference type="ARBA" id="ARBA00014472"/>
    </source>
</evidence>
<evidence type="ECO:0000313" key="14">
    <source>
        <dbReference type="EMBL" id="GAN75922.1"/>
    </source>
</evidence>
<comment type="catalytic activity">
    <reaction evidence="11">
        <text>L-valine + 2-oxoglutarate = 3-methyl-2-oxobutanoate + L-glutamate</text>
        <dbReference type="Rhea" id="RHEA:24813"/>
        <dbReference type="ChEBI" id="CHEBI:11851"/>
        <dbReference type="ChEBI" id="CHEBI:16810"/>
        <dbReference type="ChEBI" id="CHEBI:29985"/>
        <dbReference type="ChEBI" id="CHEBI:57762"/>
        <dbReference type="EC" id="2.6.1.42"/>
    </reaction>
</comment>
<protein>
    <recommendedName>
        <fullName evidence="8">Probable branched-chain-amino-acid aminotransferase</fullName>
        <ecNumber evidence="7">2.6.1.42</ecNumber>
    </recommendedName>
</protein>
<keyword evidence="10" id="KW-0028">Amino-acid biosynthesis</keyword>
<dbReference type="InterPro" id="IPR043131">
    <property type="entry name" value="BCAT-like_N"/>
</dbReference>
<accession>A0A0D6P2M9</accession>
<evidence type="ECO:0000256" key="11">
    <source>
        <dbReference type="ARBA" id="ARBA00048212"/>
    </source>
</evidence>
<dbReference type="InterPro" id="IPR001544">
    <property type="entry name" value="Aminotrans_IV"/>
</dbReference>
<keyword evidence="14" id="KW-0032">Aminotransferase</keyword>
<dbReference type="SUPFAM" id="SSF56752">
    <property type="entry name" value="D-aminoacid aminotransferase-like PLP-dependent enzymes"/>
    <property type="match status" value="1"/>
</dbReference>